<dbReference type="AlphaFoldDB" id="A0A7C5VYH5"/>
<protein>
    <submittedName>
        <fullName evidence="3">Uncharacterized protein</fullName>
    </submittedName>
</protein>
<comment type="caution">
    <text evidence="3">The sequence shown here is derived from an EMBL/GenBank/DDBJ whole genome shotgun (WGS) entry which is preliminary data.</text>
</comment>
<feature type="compositionally biased region" description="Low complexity" evidence="1">
    <location>
        <begin position="897"/>
        <end position="910"/>
    </location>
</feature>
<feature type="region of interest" description="Disordered" evidence="1">
    <location>
        <begin position="823"/>
        <end position="911"/>
    </location>
</feature>
<proteinExistence type="predicted"/>
<evidence type="ECO:0000313" key="3">
    <source>
        <dbReference type="EMBL" id="HHM97237.1"/>
    </source>
</evidence>
<name>A0A7C5VYH5_THERO</name>
<gene>
    <name evidence="3" type="ORF">ENM21_08545</name>
</gene>
<feature type="compositionally biased region" description="Pro residues" evidence="1">
    <location>
        <begin position="848"/>
        <end position="873"/>
    </location>
</feature>
<keyword evidence="2" id="KW-1133">Transmembrane helix</keyword>
<keyword evidence="2" id="KW-0812">Transmembrane</keyword>
<accession>A0A7C5VYH5</accession>
<evidence type="ECO:0000256" key="1">
    <source>
        <dbReference type="SAM" id="MobiDB-lite"/>
    </source>
</evidence>
<dbReference type="EMBL" id="DRWX01000392">
    <property type="protein sequence ID" value="HHM97237.1"/>
    <property type="molecule type" value="Genomic_DNA"/>
</dbReference>
<feature type="transmembrane region" description="Helical" evidence="2">
    <location>
        <begin position="921"/>
        <end position="942"/>
    </location>
</feature>
<feature type="compositionally biased region" description="Pro residues" evidence="1">
    <location>
        <begin position="832"/>
        <end position="841"/>
    </location>
</feature>
<sequence>MSSRAGRTKRRSWVAWLGTLVSVGLMIGSLIAAVQPIGATSGGSQQLRTIQFKKEWNIDSSDGIGVPTGPVTLQVTTSQGTTSVTCSGTGTTWNCSPTVQAAVGTTVTISEPSPPVGWEPDSRDLSFKVPTSGSGTIIHTVKNKPVTRKLDFQKQWLDGSPPNQNLQLQVTVDDPGSGSLKSYNITCSKSSSATWNCNDISKVQVGSSVTIVEQNLPSDWDPVSGTLSLTMPAGSGTYTHTIQNRARQTGGGGEPGGGGGQAGTTLSAQFRNVVGTYGSSYDWTIEKTVPPESLTIPKGASEDVTFTITVTRSEGASTAQVTGELCVTNGGERDTQGLQIVFYVDNPPDTTWLANTTDTPSEQIPAGQTRCYPFSLTFTPVSGDLSYRVGAKVTITNHSGHLGDPFGPNPKESFSLTSSGTIDESATVTDSLECPAGFSCDPESVGPWTVTQSSWSQDVTISVTNNTVCSERVQLTNTATLTDSDSGRQSSDSATATITAPDCETEPQTVNIRVEKTWIGETPPGGSVTLEASWQDQEDGPVTLTLTCTPPSSGTAWDCGTLENVLIGTDLTIKEPNPPTGWEFVGPKTVTVSQNTTSITVTNQLRTYLVQFHKQWEDSIETPDTGSVTLTVTVNGESTTVNCYADYGEWYCLGSVSVQLGDVVTIEESLSEDLQGEWEPDANTLSWTADEQTLAQCQDDTCTHVVVNRLVPQVQYEIRFEKRWVGGTPPNADAAGSFVITVTSEEETLTCTWDGSALGCDHETLTLFPGETYGVSESGMPQGWTAVSGVGEGFDPARLDTCELQEENNTRVYICTHTVVNQWQGTPTTPTGTPPATPPTTPVGTPEGTPPPTPPGTPPSTPPATPPGTPPSTPASTPVSEAAGATATPTPVSEALPATATPPTTPAAAPQVLPKTGGTGGGLLIGLLTALGTLLAAMGVALELRRRAAAR</sequence>
<evidence type="ECO:0000256" key="2">
    <source>
        <dbReference type="SAM" id="Phobius"/>
    </source>
</evidence>
<reference evidence="3" key="1">
    <citation type="journal article" date="2020" name="mSystems">
        <title>Genome- and Community-Level Interaction Insights into Carbon Utilization and Element Cycling Functions of Hydrothermarchaeota in Hydrothermal Sediment.</title>
        <authorList>
            <person name="Zhou Z."/>
            <person name="Liu Y."/>
            <person name="Xu W."/>
            <person name="Pan J."/>
            <person name="Luo Z.H."/>
            <person name="Li M."/>
        </authorList>
    </citation>
    <scope>NUCLEOTIDE SEQUENCE [LARGE SCALE GENOMIC DNA]</scope>
    <source>
        <strain evidence="3">SpSt-1065</strain>
    </source>
</reference>
<keyword evidence="2" id="KW-0472">Membrane</keyword>
<organism evidence="3">
    <name type="scientific">Thermomicrobium roseum</name>
    <dbReference type="NCBI Taxonomy" id="500"/>
    <lineage>
        <taxon>Bacteria</taxon>
        <taxon>Pseudomonadati</taxon>
        <taxon>Thermomicrobiota</taxon>
        <taxon>Thermomicrobia</taxon>
        <taxon>Thermomicrobiales</taxon>
        <taxon>Thermomicrobiaceae</taxon>
        <taxon>Thermomicrobium</taxon>
    </lineage>
</organism>